<protein>
    <submittedName>
        <fullName evidence="2">Uncharacterized protein</fullName>
    </submittedName>
</protein>
<keyword evidence="3" id="KW-1185">Reference proteome</keyword>
<name>A0A0D3EMT6_9ORYZ</name>
<proteinExistence type="predicted"/>
<dbReference type="AlphaFoldDB" id="A0A0D3EMT6"/>
<reference evidence="2" key="2">
    <citation type="submission" date="2015-03" db="UniProtKB">
        <authorList>
            <consortium name="EnsemblPlants"/>
        </authorList>
    </citation>
    <scope>IDENTIFICATION</scope>
</reference>
<accession>A0A0D3EMT6</accession>
<dbReference type="HOGENOM" id="CLU_1231557_0_0_1"/>
<feature type="region of interest" description="Disordered" evidence="1">
    <location>
        <begin position="1"/>
        <end position="80"/>
    </location>
</feature>
<sequence length="193" mass="20495">MKAAPNFVVGAGGRGGQICRRAPARLPPPSSRASSPVELPRIVPYRPAPSQIDCRRLVRRRTRPPPSPPPSSSSAVEPSAAESSAVESFAASAGRCSPFFRGCWGGGRGGCGVAVPRGAAARSWQEQRYAIRCGEGGGWSGGEVVSDDGVRSWGKEEDKATEEKTVTLRIESGGKVFFSLERERPLIFSLVEN</sequence>
<dbReference type="Gramene" id="OBART01G12320.1">
    <property type="protein sequence ID" value="OBART01G12320.1"/>
    <property type="gene ID" value="OBART01G12320"/>
</dbReference>
<evidence type="ECO:0000256" key="1">
    <source>
        <dbReference type="SAM" id="MobiDB-lite"/>
    </source>
</evidence>
<evidence type="ECO:0000313" key="2">
    <source>
        <dbReference type="EnsemblPlants" id="OBART01G12320.1"/>
    </source>
</evidence>
<reference evidence="2" key="1">
    <citation type="journal article" date="2009" name="Rice">
        <title>De Novo Next Generation Sequencing of Plant Genomes.</title>
        <authorList>
            <person name="Rounsley S."/>
            <person name="Marri P.R."/>
            <person name="Yu Y."/>
            <person name="He R."/>
            <person name="Sisneros N."/>
            <person name="Goicoechea J.L."/>
            <person name="Lee S.J."/>
            <person name="Angelova A."/>
            <person name="Kudrna D."/>
            <person name="Luo M."/>
            <person name="Affourtit J."/>
            <person name="Desany B."/>
            <person name="Knight J."/>
            <person name="Niazi F."/>
            <person name="Egholm M."/>
            <person name="Wing R.A."/>
        </authorList>
    </citation>
    <scope>NUCLEOTIDE SEQUENCE [LARGE SCALE GENOMIC DNA]</scope>
    <source>
        <strain evidence="2">cv. IRGC 105608</strain>
    </source>
</reference>
<evidence type="ECO:0000313" key="3">
    <source>
        <dbReference type="Proteomes" id="UP000026960"/>
    </source>
</evidence>
<organism evidence="2">
    <name type="scientific">Oryza barthii</name>
    <dbReference type="NCBI Taxonomy" id="65489"/>
    <lineage>
        <taxon>Eukaryota</taxon>
        <taxon>Viridiplantae</taxon>
        <taxon>Streptophyta</taxon>
        <taxon>Embryophyta</taxon>
        <taxon>Tracheophyta</taxon>
        <taxon>Spermatophyta</taxon>
        <taxon>Magnoliopsida</taxon>
        <taxon>Liliopsida</taxon>
        <taxon>Poales</taxon>
        <taxon>Poaceae</taxon>
        <taxon>BOP clade</taxon>
        <taxon>Oryzoideae</taxon>
        <taxon>Oryzeae</taxon>
        <taxon>Oryzinae</taxon>
        <taxon>Oryza</taxon>
    </lineage>
</organism>
<dbReference type="PaxDb" id="65489-OBART01G12320.1"/>
<dbReference type="Proteomes" id="UP000026960">
    <property type="component" value="Chromosome 1"/>
</dbReference>
<dbReference type="EnsemblPlants" id="OBART01G12320.1">
    <property type="protein sequence ID" value="OBART01G12320.1"/>
    <property type="gene ID" value="OBART01G12320"/>
</dbReference>